<dbReference type="PRINTS" id="PR00032">
    <property type="entry name" value="HTHARAC"/>
</dbReference>
<accession>A0A1E2UMP9</accession>
<evidence type="ECO:0000256" key="2">
    <source>
        <dbReference type="ARBA" id="ARBA00023125"/>
    </source>
</evidence>
<dbReference type="InterPro" id="IPR050204">
    <property type="entry name" value="AraC_XylS_family_regulators"/>
</dbReference>
<dbReference type="EMBL" id="LVJZ01000003">
    <property type="protein sequence ID" value="ODB95814.1"/>
    <property type="molecule type" value="Genomic_DNA"/>
</dbReference>
<dbReference type="InterPro" id="IPR020449">
    <property type="entry name" value="Tscrpt_reg_AraC-type_HTH"/>
</dbReference>
<dbReference type="SMART" id="SM00342">
    <property type="entry name" value="HTH_ARAC"/>
    <property type="match status" value="1"/>
</dbReference>
<evidence type="ECO:0000256" key="1">
    <source>
        <dbReference type="ARBA" id="ARBA00023015"/>
    </source>
</evidence>
<organism evidence="5 6">
    <name type="scientific">Candidatus Thiodiazotropha endoloripes</name>
    <dbReference type="NCBI Taxonomy" id="1818881"/>
    <lineage>
        <taxon>Bacteria</taxon>
        <taxon>Pseudomonadati</taxon>
        <taxon>Pseudomonadota</taxon>
        <taxon>Gammaproteobacteria</taxon>
        <taxon>Chromatiales</taxon>
        <taxon>Sedimenticolaceae</taxon>
        <taxon>Candidatus Thiodiazotropha</taxon>
    </lineage>
</organism>
<reference evidence="5 6" key="1">
    <citation type="submission" date="2016-03" db="EMBL/GenBank/DDBJ databases">
        <title>Chemosynthetic sulphur-oxidizing symbionts of marine invertebrate animals are capable of nitrogen fixation.</title>
        <authorList>
            <person name="Petersen J.M."/>
            <person name="Kemper A."/>
            <person name="Gruber-Vodicka H."/>
            <person name="Cardini U."/>
            <person name="Geest Mvander."/>
            <person name="Kleiner M."/>
            <person name="Bulgheresi S."/>
            <person name="Fussmann M."/>
            <person name="Herbold C."/>
            <person name="Seah B.K.B."/>
            <person name="Antony C.Paul."/>
            <person name="Liu D."/>
            <person name="Belitz A."/>
            <person name="Weber M."/>
        </authorList>
    </citation>
    <scope>NUCLEOTIDE SEQUENCE [LARGE SCALE GENOMIC DNA]</scope>
    <source>
        <strain evidence="5">G_D</strain>
    </source>
</reference>
<sequence>MPSSTDTDRLKLLAEENQHRSWVDYGSAKPSHPLLDRYIASYTYSIGSLHEQEAKLITRAYPTVMTQLYFEFSGGLSEIRGQGHGFAQLKRPASATTKSEAGYEIAKRTYIKLGLGQWFDIYQLASKKQSRPIKNLKVDLYPITFYELFQYAPREFDQEDLQLADLLGQTTSSLMLEEMEAAETGQALIAIVERYFLQHLWQQINNQRLEINSISPSDSNSHLTTTAKGFTPPLPSLQQSLSEQAQYYQKSERWLQKRYAEVYGMSFKQIQSNLRFQQTHQQLWYTLSKGESINLTELAYHSGYFDQAHFIKDFKRYTGMTPGQYLKTNFDQQSQYLWYW</sequence>
<dbReference type="GO" id="GO:0043565">
    <property type="term" value="F:sequence-specific DNA binding"/>
    <property type="evidence" value="ECO:0007669"/>
    <property type="project" value="InterPro"/>
</dbReference>
<keyword evidence="3" id="KW-0804">Transcription</keyword>
<dbReference type="Proteomes" id="UP000094849">
    <property type="component" value="Unassembled WGS sequence"/>
</dbReference>
<dbReference type="GO" id="GO:0003700">
    <property type="term" value="F:DNA-binding transcription factor activity"/>
    <property type="evidence" value="ECO:0007669"/>
    <property type="project" value="InterPro"/>
</dbReference>
<dbReference type="PANTHER" id="PTHR46796">
    <property type="entry name" value="HTH-TYPE TRANSCRIPTIONAL ACTIVATOR RHAS-RELATED"/>
    <property type="match status" value="1"/>
</dbReference>
<proteinExistence type="predicted"/>
<dbReference type="PANTHER" id="PTHR46796:SF13">
    <property type="entry name" value="HTH-TYPE TRANSCRIPTIONAL ACTIVATOR RHAS"/>
    <property type="match status" value="1"/>
</dbReference>
<keyword evidence="2" id="KW-0238">DNA-binding</keyword>
<dbReference type="PROSITE" id="PS01124">
    <property type="entry name" value="HTH_ARAC_FAMILY_2"/>
    <property type="match status" value="1"/>
</dbReference>
<evidence type="ECO:0000259" key="4">
    <source>
        <dbReference type="PROSITE" id="PS01124"/>
    </source>
</evidence>
<keyword evidence="1" id="KW-0805">Transcription regulation</keyword>
<dbReference type="Pfam" id="PF12833">
    <property type="entry name" value="HTH_18"/>
    <property type="match status" value="1"/>
</dbReference>
<name>A0A1E2UMP9_9GAMM</name>
<feature type="domain" description="HTH araC/xylS-type" evidence="4">
    <location>
        <begin position="240"/>
        <end position="328"/>
    </location>
</feature>
<dbReference type="STRING" id="1818881.A3196_03025"/>
<dbReference type="AlphaFoldDB" id="A0A1E2UMP9"/>
<evidence type="ECO:0000313" key="6">
    <source>
        <dbReference type="Proteomes" id="UP000094849"/>
    </source>
</evidence>
<gene>
    <name evidence="5" type="ORF">A3196_03025</name>
</gene>
<comment type="caution">
    <text evidence="5">The sequence shown here is derived from an EMBL/GenBank/DDBJ whole genome shotgun (WGS) entry which is preliminary data.</text>
</comment>
<dbReference type="InterPro" id="IPR018060">
    <property type="entry name" value="HTH_AraC"/>
</dbReference>
<evidence type="ECO:0000256" key="3">
    <source>
        <dbReference type="ARBA" id="ARBA00023163"/>
    </source>
</evidence>
<dbReference type="Gene3D" id="1.10.10.60">
    <property type="entry name" value="Homeodomain-like"/>
    <property type="match status" value="1"/>
</dbReference>
<protein>
    <recommendedName>
        <fullName evidence="4">HTH araC/xylS-type domain-containing protein</fullName>
    </recommendedName>
</protein>
<keyword evidence="6" id="KW-1185">Reference proteome</keyword>
<dbReference type="RefSeq" id="WP_069024112.1">
    <property type="nucleotide sequence ID" value="NZ_LVJZ01000003.1"/>
</dbReference>
<dbReference type="InterPro" id="IPR009057">
    <property type="entry name" value="Homeodomain-like_sf"/>
</dbReference>
<dbReference type="SUPFAM" id="SSF46689">
    <property type="entry name" value="Homeodomain-like"/>
    <property type="match status" value="1"/>
</dbReference>
<evidence type="ECO:0000313" key="5">
    <source>
        <dbReference type="EMBL" id="ODB95814.1"/>
    </source>
</evidence>